<sequence length="252" mass="28475">MKNLLMNTTVAIAFFIFGYIFYPMINEVNVETELMGGENKVREDFTIVESENLVGPVKANQGDLNDVEVSGGSEKETVELDGYNGREAVDFDEEETVEDKELVSFQNELKEWAAVHKARVSDLITAYMSSGSAEHMKLQIMDGNEFLTQPPIEQDVVEDESWAYNMEELLDILISKHELSDKFQLLNLSCKQLMCDILGVEKEAGVWFKLYVSLLQNAPGIEFPDGNNDPKSVAYMENDVAVIYSQLKFKGR</sequence>
<dbReference type="EMBL" id="BMGJ01000032">
    <property type="protein sequence ID" value="GGD79556.1"/>
    <property type="molecule type" value="Genomic_DNA"/>
</dbReference>
<evidence type="ECO:0000313" key="3">
    <source>
        <dbReference type="Proteomes" id="UP000614272"/>
    </source>
</evidence>
<name>A0ABQ1RRY0_9ALTE</name>
<proteinExistence type="predicted"/>
<evidence type="ECO:0000313" key="2">
    <source>
        <dbReference type="EMBL" id="GGD79556.1"/>
    </source>
</evidence>
<evidence type="ECO:0000256" key="1">
    <source>
        <dbReference type="SAM" id="Phobius"/>
    </source>
</evidence>
<keyword evidence="3" id="KW-1185">Reference proteome</keyword>
<keyword evidence="1" id="KW-1133">Transmembrane helix</keyword>
<comment type="caution">
    <text evidence="2">The sequence shown here is derived from an EMBL/GenBank/DDBJ whole genome shotgun (WGS) entry which is preliminary data.</text>
</comment>
<reference evidence="3" key="1">
    <citation type="journal article" date="2019" name="Int. J. Syst. Evol. Microbiol.">
        <title>The Global Catalogue of Microorganisms (GCM) 10K type strain sequencing project: providing services to taxonomists for standard genome sequencing and annotation.</title>
        <authorList>
            <consortium name="The Broad Institute Genomics Platform"/>
            <consortium name="The Broad Institute Genome Sequencing Center for Infectious Disease"/>
            <person name="Wu L."/>
            <person name="Ma J."/>
        </authorList>
    </citation>
    <scope>NUCLEOTIDE SEQUENCE [LARGE SCALE GENOMIC DNA]</scope>
    <source>
        <strain evidence="3">CGMCC 1.12923</strain>
    </source>
</reference>
<feature type="transmembrane region" description="Helical" evidence="1">
    <location>
        <begin position="6"/>
        <end position="25"/>
    </location>
</feature>
<organism evidence="2 3">
    <name type="scientific">Lacimicrobium alkaliphilum</name>
    <dbReference type="NCBI Taxonomy" id="1526571"/>
    <lineage>
        <taxon>Bacteria</taxon>
        <taxon>Pseudomonadati</taxon>
        <taxon>Pseudomonadota</taxon>
        <taxon>Gammaproteobacteria</taxon>
        <taxon>Alteromonadales</taxon>
        <taxon>Alteromonadaceae</taxon>
        <taxon>Lacimicrobium</taxon>
    </lineage>
</organism>
<accession>A0ABQ1RRY0</accession>
<gene>
    <name evidence="2" type="ORF">GCM10011357_38150</name>
</gene>
<dbReference type="Proteomes" id="UP000614272">
    <property type="component" value="Unassembled WGS sequence"/>
</dbReference>
<keyword evidence="1" id="KW-0472">Membrane</keyword>
<protein>
    <submittedName>
        <fullName evidence="2">Uncharacterized protein</fullName>
    </submittedName>
</protein>
<dbReference type="RefSeq" id="WP_099036688.1">
    <property type="nucleotide sequence ID" value="NZ_BMGJ01000032.1"/>
</dbReference>
<keyword evidence="1" id="KW-0812">Transmembrane</keyword>